<dbReference type="STRING" id="1469647.BC351_04410"/>
<evidence type="ECO:0000313" key="2">
    <source>
        <dbReference type="EMBL" id="OPH57759.1"/>
    </source>
</evidence>
<dbReference type="OrthoDB" id="1779709at2"/>
<evidence type="ECO:0008006" key="4">
    <source>
        <dbReference type="Google" id="ProtNLM"/>
    </source>
</evidence>
<dbReference type="RefSeq" id="WP_079413295.1">
    <property type="nucleotide sequence ID" value="NZ_MBTG01000012.1"/>
</dbReference>
<feature type="transmembrane region" description="Helical" evidence="1">
    <location>
        <begin position="486"/>
        <end position="509"/>
    </location>
</feature>
<keyword evidence="1" id="KW-1133">Transmembrane helix</keyword>
<accession>A0A1V4HL74</accession>
<proteinExistence type="predicted"/>
<dbReference type="AlphaFoldDB" id="A0A1V4HL74"/>
<gene>
    <name evidence="2" type="ORF">BC351_04410</name>
</gene>
<keyword evidence="1" id="KW-0472">Membrane</keyword>
<organism evidence="2 3">
    <name type="scientific">Paenibacillus ferrarius</name>
    <dbReference type="NCBI Taxonomy" id="1469647"/>
    <lineage>
        <taxon>Bacteria</taxon>
        <taxon>Bacillati</taxon>
        <taxon>Bacillota</taxon>
        <taxon>Bacilli</taxon>
        <taxon>Bacillales</taxon>
        <taxon>Paenibacillaceae</taxon>
        <taxon>Paenibacillus</taxon>
    </lineage>
</organism>
<name>A0A1V4HL74_9BACL</name>
<sequence length="520" mass="58067">MLNRRIYMAGLLILYLLAGLSFPKGMEASTSKTASVLLIYDSAAISTPKEGNIEALERVLASFGTQVTVMNYDHYEAGMLNKFNKVISVRNADDLFQLPDSYVKDSANYAGDYLHIGNQVPENIRQALQLESVSADQDTAKLEIGQLQQTAMTVKGISYLTKFKGKTYGSLSSEKLKINSPFAVMDGKYAYIPYLVKGNLSELAAAYLLKDWLTVTTSSHTYMVLDQIYPFSNLDLLNEMADRLYDAGIPFIASVQPVLSNLDYPAVQRYLETLKHVQSRNGSIIVQAPVVASTISQDITVLKSEMLAFLDALGGYGIVPLGVGSEMYWTYDQHYAANGLAYFDSSVIFPNERVLYRSQTATSKAFQSAVYTIPNAELSQYVAPGEILEPLPMDTALVYAFPEDRQKSEALITKLLADWTTFSDYKNEVHTVRTEVNEMGSRNGQLRFNGQTILLNSNKQDVNSEHAYVQEGKKSLANLFSVQNKVFIILIVTTLLLFTAFLIIGYRLYKRKYTHMGRQL</sequence>
<dbReference type="EMBL" id="MBTG01000012">
    <property type="protein sequence ID" value="OPH57759.1"/>
    <property type="molecule type" value="Genomic_DNA"/>
</dbReference>
<keyword evidence="1" id="KW-0812">Transmembrane</keyword>
<dbReference type="Proteomes" id="UP000190626">
    <property type="component" value="Unassembled WGS sequence"/>
</dbReference>
<evidence type="ECO:0000313" key="3">
    <source>
        <dbReference type="Proteomes" id="UP000190626"/>
    </source>
</evidence>
<protein>
    <recommendedName>
        <fullName evidence="4">DUF2334 domain-containing protein</fullName>
    </recommendedName>
</protein>
<evidence type="ECO:0000256" key="1">
    <source>
        <dbReference type="SAM" id="Phobius"/>
    </source>
</evidence>
<keyword evidence="3" id="KW-1185">Reference proteome</keyword>
<comment type="caution">
    <text evidence="2">The sequence shown here is derived from an EMBL/GenBank/DDBJ whole genome shotgun (WGS) entry which is preliminary data.</text>
</comment>
<reference evidence="3" key="1">
    <citation type="submission" date="2016-07" db="EMBL/GenBank/DDBJ databases">
        <authorList>
            <person name="Florea S."/>
            <person name="Webb J.S."/>
            <person name="Jaromczyk J."/>
            <person name="Schardl C.L."/>
        </authorList>
    </citation>
    <scope>NUCLEOTIDE SEQUENCE [LARGE SCALE GENOMIC DNA]</scope>
    <source>
        <strain evidence="3">CY1</strain>
    </source>
</reference>